<dbReference type="GeneID" id="81127001"/>
<feature type="transmembrane region" description="Helical" evidence="6">
    <location>
        <begin position="373"/>
        <end position="393"/>
    </location>
</feature>
<proteinExistence type="predicted"/>
<dbReference type="Pfam" id="PF13440">
    <property type="entry name" value="Polysacc_synt_3"/>
    <property type="match status" value="1"/>
</dbReference>
<evidence type="ECO:0000313" key="8">
    <source>
        <dbReference type="Proteomes" id="UP001596461"/>
    </source>
</evidence>
<keyword evidence="3 6" id="KW-0812">Transmembrane</keyword>
<keyword evidence="8" id="KW-1185">Reference proteome</keyword>
<keyword evidence="2" id="KW-1003">Cell membrane</keyword>
<dbReference type="GO" id="GO:0005886">
    <property type="term" value="C:plasma membrane"/>
    <property type="evidence" value="ECO:0007669"/>
    <property type="project" value="UniProtKB-SubCell"/>
</dbReference>
<keyword evidence="4 6" id="KW-1133">Transmembrane helix</keyword>
<feature type="transmembrane region" description="Helical" evidence="6">
    <location>
        <begin position="306"/>
        <end position="324"/>
    </location>
</feature>
<evidence type="ECO:0000256" key="5">
    <source>
        <dbReference type="ARBA" id="ARBA00023136"/>
    </source>
</evidence>
<dbReference type="PANTHER" id="PTHR30250:SF11">
    <property type="entry name" value="O-ANTIGEN TRANSPORTER-RELATED"/>
    <property type="match status" value="1"/>
</dbReference>
<keyword evidence="5 6" id="KW-0472">Membrane</keyword>
<comment type="caution">
    <text evidence="7">The sequence shown here is derived from an EMBL/GenBank/DDBJ whole genome shotgun (WGS) entry which is preliminary data.</text>
</comment>
<evidence type="ECO:0000256" key="1">
    <source>
        <dbReference type="ARBA" id="ARBA00004651"/>
    </source>
</evidence>
<evidence type="ECO:0000256" key="2">
    <source>
        <dbReference type="ARBA" id="ARBA00022475"/>
    </source>
</evidence>
<feature type="transmembrane region" description="Helical" evidence="6">
    <location>
        <begin position="154"/>
        <end position="178"/>
    </location>
</feature>
<feature type="transmembrane region" description="Helical" evidence="6">
    <location>
        <begin position="429"/>
        <end position="451"/>
    </location>
</feature>
<organism evidence="7 8">
    <name type="scientific">Halobaculum lipolyticum</name>
    <dbReference type="NCBI Taxonomy" id="3032001"/>
    <lineage>
        <taxon>Archaea</taxon>
        <taxon>Methanobacteriati</taxon>
        <taxon>Methanobacteriota</taxon>
        <taxon>Stenosarchaea group</taxon>
        <taxon>Halobacteria</taxon>
        <taxon>Halobacteriales</taxon>
        <taxon>Haloferacaceae</taxon>
        <taxon>Halobaculum</taxon>
    </lineage>
</organism>
<name>A0ABD5WA05_9EURY</name>
<dbReference type="InterPro" id="IPR050833">
    <property type="entry name" value="Poly_Biosynth_Transport"/>
</dbReference>
<feature type="transmembrane region" description="Helical" evidence="6">
    <location>
        <begin position="122"/>
        <end position="142"/>
    </location>
</feature>
<feature type="transmembrane region" description="Helical" evidence="6">
    <location>
        <begin position="87"/>
        <end position="110"/>
    </location>
</feature>
<protein>
    <submittedName>
        <fullName evidence="7">Flippase</fullName>
    </submittedName>
</protein>
<feature type="transmembrane region" description="Helical" evidence="6">
    <location>
        <begin position="45"/>
        <end position="66"/>
    </location>
</feature>
<feature type="transmembrane region" description="Helical" evidence="6">
    <location>
        <begin position="184"/>
        <end position="203"/>
    </location>
</feature>
<feature type="transmembrane region" description="Helical" evidence="6">
    <location>
        <begin position="457"/>
        <end position="481"/>
    </location>
</feature>
<comment type="subcellular location">
    <subcellularLocation>
        <location evidence="1">Cell membrane</location>
        <topology evidence="1">Multi-pass membrane protein</topology>
    </subcellularLocation>
</comment>
<evidence type="ECO:0000313" key="7">
    <source>
        <dbReference type="EMBL" id="MFC7068802.1"/>
    </source>
</evidence>
<dbReference type="EMBL" id="JBHTAH010000002">
    <property type="protein sequence ID" value="MFC7068802.1"/>
    <property type="molecule type" value="Genomic_DNA"/>
</dbReference>
<dbReference type="CDD" id="cd13128">
    <property type="entry name" value="MATE_Wzx_like"/>
    <property type="match status" value="1"/>
</dbReference>
<evidence type="ECO:0000256" key="6">
    <source>
        <dbReference type="SAM" id="Phobius"/>
    </source>
</evidence>
<accession>A0ABD5WA05</accession>
<dbReference type="Proteomes" id="UP001596461">
    <property type="component" value="Unassembled WGS sequence"/>
</dbReference>
<evidence type="ECO:0000256" key="3">
    <source>
        <dbReference type="ARBA" id="ARBA00022692"/>
    </source>
</evidence>
<dbReference type="PANTHER" id="PTHR30250">
    <property type="entry name" value="PST FAMILY PREDICTED COLANIC ACID TRANSPORTER"/>
    <property type="match status" value="1"/>
</dbReference>
<evidence type="ECO:0000256" key="4">
    <source>
        <dbReference type="ARBA" id="ARBA00022989"/>
    </source>
</evidence>
<dbReference type="AlphaFoldDB" id="A0ABD5WA05"/>
<sequence>MATSLANRVASGVKATFAANTFDMLANAALILLLTRVLLTPAEYGTLNFVLAALSVVAILATLGLPKSAGRYVTEFAESEPGLVRHVVGRSLAFVVGLSAVVALALVTVGEPIARLAGQDSLTPYLLIGAGYVIGNALVQYARELLRSFDRVEWSGIVRVVTGVGRVVFVVAFVALGFGVAGALWGYVAGYFVAAVVGGALLFKRIAGNFAATTDPDAAISRRILEYSVPLTATRGANVLDKKVDVLIVGALLNFTAVGYYTIAKQVSDFVSMPASSFGFTISPALGEQQSKGESARAARMYERGLTYVLLAYVPAVAGLALVAEPMVRYVFGTDYLGAVPVVQVYGGFILVNAVNKVTSDGLDYLGRARSRAIIKTAMAVANVVLNLLLIPVFGVTGAALATVITYTVYTGANVYFMHQELSLSAGRVVRALGTVCLVTAGMAAAVWFALPYVSGLATLFGAVFVGVVVWAVLSVAGGVLDPREVARFLG</sequence>
<reference evidence="7 8" key="1">
    <citation type="journal article" date="2019" name="Int. J. Syst. Evol. Microbiol.">
        <title>The Global Catalogue of Microorganisms (GCM) 10K type strain sequencing project: providing services to taxonomists for standard genome sequencing and annotation.</title>
        <authorList>
            <consortium name="The Broad Institute Genomics Platform"/>
            <consortium name="The Broad Institute Genome Sequencing Center for Infectious Disease"/>
            <person name="Wu L."/>
            <person name="Ma J."/>
        </authorList>
    </citation>
    <scope>NUCLEOTIDE SEQUENCE [LARGE SCALE GENOMIC DNA]</scope>
    <source>
        <strain evidence="7 8">DT31</strain>
    </source>
</reference>
<dbReference type="RefSeq" id="WP_284033381.1">
    <property type="nucleotide sequence ID" value="NZ_CP126155.1"/>
</dbReference>
<feature type="transmembrane region" description="Helical" evidence="6">
    <location>
        <begin position="330"/>
        <end position="352"/>
    </location>
</feature>
<feature type="transmembrane region" description="Helical" evidence="6">
    <location>
        <begin position="21"/>
        <end position="39"/>
    </location>
</feature>
<gene>
    <name evidence="7" type="ORF">ACFQL9_04035</name>
</gene>